<organism evidence="1 2">
    <name type="scientific">Drosophila rubida</name>
    <dbReference type="NCBI Taxonomy" id="30044"/>
    <lineage>
        <taxon>Eukaryota</taxon>
        <taxon>Metazoa</taxon>
        <taxon>Ecdysozoa</taxon>
        <taxon>Arthropoda</taxon>
        <taxon>Hexapoda</taxon>
        <taxon>Insecta</taxon>
        <taxon>Pterygota</taxon>
        <taxon>Neoptera</taxon>
        <taxon>Endopterygota</taxon>
        <taxon>Diptera</taxon>
        <taxon>Brachycera</taxon>
        <taxon>Muscomorpha</taxon>
        <taxon>Ephydroidea</taxon>
        <taxon>Drosophilidae</taxon>
        <taxon>Drosophila</taxon>
    </lineage>
</organism>
<keyword evidence="2" id="KW-1185">Reference proteome</keyword>
<protein>
    <submittedName>
        <fullName evidence="1">Uncharacterized protein</fullName>
    </submittedName>
</protein>
<evidence type="ECO:0000313" key="2">
    <source>
        <dbReference type="Proteomes" id="UP001200034"/>
    </source>
</evidence>
<reference evidence="1" key="1">
    <citation type="journal article" date="2021" name="Mol. Ecol. Resour.">
        <title>Phylogenomic analyses of the genus Drosophila reveals genomic signals of climate adaptation.</title>
        <authorList>
            <person name="Li F."/>
            <person name="Rane R.V."/>
            <person name="Luria V."/>
            <person name="Xiong Z."/>
            <person name="Chen J."/>
            <person name="Li Z."/>
            <person name="Catullo R.A."/>
            <person name="Griffin P.C."/>
            <person name="Schiffer M."/>
            <person name="Pearce S."/>
            <person name="Lee S.F."/>
            <person name="McElroy K."/>
            <person name="Stocker A."/>
            <person name="Shirriffs J."/>
            <person name="Cockerell F."/>
            <person name="Coppin C."/>
            <person name="Sgro C.M."/>
            <person name="Karger A."/>
            <person name="Cain J.W."/>
            <person name="Weber J.A."/>
            <person name="Santpere G."/>
            <person name="Kirschner M.W."/>
            <person name="Hoffmann A.A."/>
            <person name="Oakeshott J.G."/>
            <person name="Zhang G."/>
        </authorList>
    </citation>
    <scope>NUCLEOTIDE SEQUENCE</scope>
    <source>
        <strain evidence="1">BGI-SZ-2011g</strain>
    </source>
</reference>
<comment type="caution">
    <text evidence="1">The sequence shown here is derived from an EMBL/GenBank/DDBJ whole genome shotgun (WGS) entry which is preliminary data.</text>
</comment>
<dbReference type="AlphaFoldDB" id="A0AAD4JVG2"/>
<proteinExistence type="predicted"/>
<dbReference type="Proteomes" id="UP001200034">
    <property type="component" value="Unassembled WGS sequence"/>
</dbReference>
<evidence type="ECO:0000313" key="1">
    <source>
        <dbReference type="EMBL" id="KAH8362494.1"/>
    </source>
</evidence>
<name>A0AAD4JVG2_9MUSC</name>
<dbReference type="EMBL" id="JAJJHW010002867">
    <property type="protein sequence ID" value="KAH8362494.1"/>
    <property type="molecule type" value="Genomic_DNA"/>
</dbReference>
<sequence>MSNHDLNSRLARWALALQRYRFKIEHRKGSMNVVPDSLSRVNEEGVAAIDLRHGLIVDLDSPHFKSPEYLKLLESHMITSGSTYALLRKLNMLDDRSLKFDRQDSFELIRKSAFKQMQRKHDVNEKRYNLRARIITFAPGQEVFRRNFRPSSFQAGYNAKLGPAFVKARVRRKLGNSNYELEDLQGRLLGNYHVKDIRQ</sequence>
<accession>A0AAD4JVG2</accession>
<gene>
    <name evidence="1" type="ORF">KR093_008731</name>
</gene>